<evidence type="ECO:0000313" key="4">
    <source>
        <dbReference type="Proteomes" id="UP000217144"/>
    </source>
</evidence>
<gene>
    <name evidence="3" type="ORF">A1s21148_00385</name>
</gene>
<dbReference type="PANTHER" id="PTHR45947">
    <property type="entry name" value="SULFOQUINOVOSYL TRANSFERASE SQD2"/>
    <property type="match status" value="1"/>
</dbReference>
<dbReference type="Proteomes" id="UP000217144">
    <property type="component" value="Chromosome"/>
</dbReference>
<evidence type="ECO:0000256" key="1">
    <source>
        <dbReference type="ARBA" id="ARBA00022679"/>
    </source>
</evidence>
<name>A0AAC9YPV2_9ACTN</name>
<accession>A0AAC9YPV2</accession>
<sequence length="148" mass="16987">MASQNLNFRISIIGDGPESSKLRSNIAMNELQKFVDFEGRIPNSELVEFYRKLNCLLVCAPQEGYGLSIREAIIQGVFVIALENKGTREARELFPESVYLFKTVDEAAALMEKFRDKRLSKETANYNQERQLKVDQESITNLAKSWIY</sequence>
<dbReference type="InterPro" id="IPR001296">
    <property type="entry name" value="Glyco_trans_1"/>
</dbReference>
<dbReference type="GO" id="GO:0016757">
    <property type="term" value="F:glycosyltransferase activity"/>
    <property type="evidence" value="ECO:0007669"/>
    <property type="project" value="InterPro"/>
</dbReference>
<keyword evidence="4" id="KW-1185">Reference proteome</keyword>
<organism evidence="3 4">
    <name type="scientific">Candidatus Planktophila lacus</name>
    <dbReference type="NCBI Taxonomy" id="1884913"/>
    <lineage>
        <taxon>Bacteria</taxon>
        <taxon>Bacillati</taxon>
        <taxon>Actinomycetota</taxon>
        <taxon>Actinomycetes</taxon>
        <taxon>Candidatus Nanopelagicales</taxon>
        <taxon>Candidatus Nanopelagicaceae</taxon>
        <taxon>Candidatus Planktophila</taxon>
    </lineage>
</organism>
<dbReference type="SUPFAM" id="SSF53756">
    <property type="entry name" value="UDP-Glycosyltransferase/glycogen phosphorylase"/>
    <property type="match status" value="1"/>
</dbReference>
<evidence type="ECO:0000259" key="2">
    <source>
        <dbReference type="Pfam" id="PF00534"/>
    </source>
</evidence>
<dbReference type="Gene3D" id="3.40.50.2000">
    <property type="entry name" value="Glycogen Phosphorylase B"/>
    <property type="match status" value="1"/>
</dbReference>
<proteinExistence type="predicted"/>
<dbReference type="AlphaFoldDB" id="A0AAC9YPV2"/>
<keyword evidence="1" id="KW-0808">Transferase</keyword>
<dbReference type="Pfam" id="PF00534">
    <property type="entry name" value="Glycos_transf_1"/>
    <property type="match status" value="1"/>
</dbReference>
<evidence type="ECO:0000313" key="3">
    <source>
        <dbReference type="EMBL" id="ASY10044.1"/>
    </source>
</evidence>
<dbReference type="EMBL" id="CP016769">
    <property type="protein sequence ID" value="ASY10044.1"/>
    <property type="molecule type" value="Genomic_DNA"/>
</dbReference>
<dbReference type="KEGG" id="plan:A1s21148_00385"/>
<dbReference type="InterPro" id="IPR050194">
    <property type="entry name" value="Glycosyltransferase_grp1"/>
</dbReference>
<dbReference type="PANTHER" id="PTHR45947:SF3">
    <property type="entry name" value="SULFOQUINOVOSYL TRANSFERASE SQD2"/>
    <property type="match status" value="1"/>
</dbReference>
<reference evidence="3 4" key="1">
    <citation type="submission" date="2016-07" db="EMBL/GenBank/DDBJ databases">
        <title>High microdiversification within the ubiquitous acI lineage of Actinobacteria.</title>
        <authorList>
            <person name="Neuenschwander S.M."/>
            <person name="Salcher M."/>
            <person name="Ghai R."/>
            <person name="Pernthaler J."/>
        </authorList>
    </citation>
    <scope>NUCLEOTIDE SEQUENCE [LARGE SCALE GENOMIC DNA]</scope>
    <source>
        <strain evidence="3">MMS-21-148</strain>
    </source>
</reference>
<protein>
    <submittedName>
        <fullName evidence="3">Glycosyltransferase</fullName>
    </submittedName>
</protein>
<feature type="domain" description="Glycosyl transferase family 1" evidence="2">
    <location>
        <begin position="5"/>
        <end position="118"/>
    </location>
</feature>